<dbReference type="OrthoDB" id="842274at2"/>
<dbReference type="AlphaFoldDB" id="A0A2Z4IN40"/>
<gene>
    <name evidence="1" type="ORF">DN752_20080</name>
</gene>
<name>A0A2Z4IN40_9BACT</name>
<keyword evidence="2" id="KW-1185">Reference proteome</keyword>
<dbReference type="Proteomes" id="UP000248688">
    <property type="component" value="Chromosome"/>
</dbReference>
<dbReference type="EMBL" id="CP030041">
    <property type="protein sequence ID" value="AWW32254.1"/>
    <property type="molecule type" value="Genomic_DNA"/>
</dbReference>
<reference evidence="1 2" key="1">
    <citation type="submission" date="2018-06" db="EMBL/GenBank/DDBJ databases">
        <title>Echinicola strongylocentroti sp. nov., isolated from a sea urchin Strongylocentrotus intermedius.</title>
        <authorList>
            <person name="Bae S.S."/>
        </authorList>
    </citation>
    <scope>NUCLEOTIDE SEQUENCE [LARGE SCALE GENOMIC DNA]</scope>
    <source>
        <strain evidence="1 2">MEBiC08714</strain>
    </source>
</reference>
<protein>
    <submittedName>
        <fullName evidence="1">Uncharacterized protein</fullName>
    </submittedName>
</protein>
<organism evidence="1 2">
    <name type="scientific">Echinicola strongylocentroti</name>
    <dbReference type="NCBI Taxonomy" id="1795355"/>
    <lineage>
        <taxon>Bacteria</taxon>
        <taxon>Pseudomonadati</taxon>
        <taxon>Bacteroidota</taxon>
        <taxon>Cytophagia</taxon>
        <taxon>Cytophagales</taxon>
        <taxon>Cyclobacteriaceae</taxon>
        <taxon>Echinicola</taxon>
    </lineage>
</organism>
<sequence>MYKSGQSASGTINFVTCGFIRRSLRSPQAPEGVPAARMIAMPTRKLSPFKTLNAFALSEKKKEQRTKFLPFYGKLGGVVRMKEKPYELACTKLVEVP</sequence>
<evidence type="ECO:0000313" key="1">
    <source>
        <dbReference type="EMBL" id="AWW32254.1"/>
    </source>
</evidence>
<dbReference type="KEGG" id="est:DN752_20080"/>
<proteinExistence type="predicted"/>
<evidence type="ECO:0000313" key="2">
    <source>
        <dbReference type="Proteomes" id="UP000248688"/>
    </source>
</evidence>
<accession>A0A2Z4IN40</accession>